<dbReference type="Proteomes" id="UP001500298">
    <property type="component" value="Unassembled WGS sequence"/>
</dbReference>
<dbReference type="EMBL" id="BAABJX010000001">
    <property type="protein sequence ID" value="GAA4819864.1"/>
    <property type="molecule type" value="Genomic_DNA"/>
</dbReference>
<dbReference type="InterPro" id="IPR046826">
    <property type="entry name" value="PDH_N"/>
</dbReference>
<evidence type="ECO:0000256" key="1">
    <source>
        <dbReference type="ARBA" id="ARBA00023002"/>
    </source>
</evidence>
<feature type="domain" description="Prephenate/arogenate dehydrogenase" evidence="2">
    <location>
        <begin position="6"/>
        <end position="279"/>
    </location>
</feature>
<dbReference type="SUPFAM" id="SSF51735">
    <property type="entry name" value="NAD(P)-binding Rossmann-fold domains"/>
    <property type="match status" value="1"/>
</dbReference>
<gene>
    <name evidence="3" type="ORF">GCM10023331_00310</name>
</gene>
<name>A0ABP9D0G4_9BACT</name>
<dbReference type="InterPro" id="IPR036291">
    <property type="entry name" value="NAD(P)-bd_dom_sf"/>
</dbReference>
<evidence type="ECO:0000313" key="4">
    <source>
        <dbReference type="Proteomes" id="UP001500298"/>
    </source>
</evidence>
<proteinExistence type="predicted"/>
<dbReference type="PROSITE" id="PS51176">
    <property type="entry name" value="PDH_ADH"/>
    <property type="match status" value="1"/>
</dbReference>
<dbReference type="RefSeq" id="WP_345368378.1">
    <property type="nucleotide sequence ID" value="NZ_BAABJX010000001.1"/>
</dbReference>
<evidence type="ECO:0000313" key="3">
    <source>
        <dbReference type="EMBL" id="GAA4819864.1"/>
    </source>
</evidence>
<reference evidence="4" key="1">
    <citation type="journal article" date="2019" name="Int. J. Syst. Evol. Microbiol.">
        <title>The Global Catalogue of Microorganisms (GCM) 10K type strain sequencing project: providing services to taxonomists for standard genome sequencing and annotation.</title>
        <authorList>
            <consortium name="The Broad Institute Genomics Platform"/>
            <consortium name="The Broad Institute Genome Sequencing Center for Infectious Disease"/>
            <person name="Wu L."/>
            <person name="Ma J."/>
        </authorList>
    </citation>
    <scope>NUCLEOTIDE SEQUENCE [LARGE SCALE GENOMIC DNA]</scope>
    <source>
        <strain evidence="4">JCM 18326</strain>
    </source>
</reference>
<keyword evidence="4" id="KW-1185">Reference proteome</keyword>
<accession>A0ABP9D0G4</accession>
<comment type="caution">
    <text evidence="3">The sequence shown here is derived from an EMBL/GenBank/DDBJ whole genome shotgun (WGS) entry which is preliminary data.</text>
</comment>
<dbReference type="InterPro" id="IPR046825">
    <property type="entry name" value="PDH_C"/>
</dbReference>
<organism evidence="3 4">
    <name type="scientific">Algivirga pacifica</name>
    <dbReference type="NCBI Taxonomy" id="1162670"/>
    <lineage>
        <taxon>Bacteria</taxon>
        <taxon>Pseudomonadati</taxon>
        <taxon>Bacteroidota</taxon>
        <taxon>Cytophagia</taxon>
        <taxon>Cytophagales</taxon>
        <taxon>Flammeovirgaceae</taxon>
        <taxon>Algivirga</taxon>
    </lineage>
</organism>
<evidence type="ECO:0000259" key="2">
    <source>
        <dbReference type="PROSITE" id="PS51176"/>
    </source>
</evidence>
<dbReference type="Gene3D" id="3.40.50.720">
    <property type="entry name" value="NAD(P)-binding Rossmann-like Domain"/>
    <property type="match status" value="1"/>
</dbReference>
<dbReference type="Pfam" id="PF02153">
    <property type="entry name" value="PDH_N"/>
    <property type="match status" value="1"/>
</dbReference>
<dbReference type="PANTHER" id="PTHR21363">
    <property type="entry name" value="PREPHENATE DEHYDROGENASE"/>
    <property type="match status" value="1"/>
</dbReference>
<sequence>MNLQSKKIGVIGGSQGLGSWFVTYFRSRQVEVTFTSTDEYSEMASNKELVEYADIILLAVPISSMVPVLTEIYPLLHGKVLIEICSVKKFLIEHYEQLRQQYPAVELGFCSIHPMFGPRIHSLTGQVVLFNHQENLEANTLLGLKDLLQADGAELYEIPYVEHDKMMGIVQGLNHFNVFVSARTLARFEGDFEDIKKVASPPYRIFIVFFTRYVLQNPLLYADIQMNNEYVFEVVRIFRDEMNRLFDIIQTRDRQGFVNYIEEMQPYFQQNEQDREVSTHLIEQLGVYLEKLN</sequence>
<dbReference type="InterPro" id="IPR003099">
    <property type="entry name" value="Prephen_DH"/>
</dbReference>
<dbReference type="InterPro" id="IPR008927">
    <property type="entry name" value="6-PGluconate_DH-like_C_sf"/>
</dbReference>
<dbReference type="SUPFAM" id="SSF48179">
    <property type="entry name" value="6-phosphogluconate dehydrogenase C-terminal domain-like"/>
    <property type="match status" value="1"/>
</dbReference>
<dbReference type="PANTHER" id="PTHR21363:SF0">
    <property type="entry name" value="PREPHENATE DEHYDROGENASE [NADP(+)]"/>
    <property type="match status" value="1"/>
</dbReference>
<keyword evidence="1" id="KW-0560">Oxidoreductase</keyword>
<dbReference type="InterPro" id="IPR050812">
    <property type="entry name" value="Preph/Arog_dehydrog"/>
</dbReference>
<dbReference type="Gene3D" id="1.10.3660.10">
    <property type="entry name" value="6-phosphogluconate dehydrogenase C-terminal like domain"/>
    <property type="match status" value="1"/>
</dbReference>
<dbReference type="Pfam" id="PF20463">
    <property type="entry name" value="PDH_C"/>
    <property type="match status" value="1"/>
</dbReference>
<protein>
    <recommendedName>
        <fullName evidence="2">Prephenate/arogenate dehydrogenase domain-containing protein</fullName>
    </recommendedName>
</protein>